<keyword evidence="1" id="KW-1133">Transmembrane helix</keyword>
<accession>A0A1J5PET5</accession>
<sequence length="298" mass="31512">MRTRLGLPRSANPLFEGQFSPFGTLALYSPVFGSLQPDFPPDCAMTGCCFYDRRRGATERLPDDLAAFLDAGPPPLVFTLGSALTLEPGRFYDVAIKVARGLGRRAVLLVGPDAARRLPAAYWEVVALAALFTVARLTEAFLVLRGDQIGVSVAWIALVTLVLSLAYALSAYPVGVAAARWGRKRPFGLGLAVLAVSMLLLSGMLPLGLAGFWIGVALWGLHMGLTQGLLSAAVAETAPTALRGTAFGLYHLTIGLMQLLAAIGAGWLWQAIGSGPLFALGGALALLCLPVLWLLIRE</sequence>
<keyword evidence="1" id="KW-0812">Transmembrane</keyword>
<feature type="domain" description="Major facilitator superfamily (MFS) profile" evidence="2">
    <location>
        <begin position="119"/>
        <end position="298"/>
    </location>
</feature>
<feature type="transmembrane region" description="Helical" evidence="1">
    <location>
        <begin position="187"/>
        <end position="205"/>
    </location>
</feature>
<keyword evidence="1" id="KW-0472">Membrane</keyword>
<dbReference type="GO" id="GO:0022857">
    <property type="term" value="F:transmembrane transporter activity"/>
    <property type="evidence" value="ECO:0007669"/>
    <property type="project" value="InterPro"/>
</dbReference>
<dbReference type="EMBL" id="MLJW01008721">
    <property type="protein sequence ID" value="OIQ63755.1"/>
    <property type="molecule type" value="Genomic_DNA"/>
</dbReference>
<feature type="transmembrane region" description="Helical" evidence="1">
    <location>
        <begin position="121"/>
        <end position="143"/>
    </location>
</feature>
<dbReference type="Gene3D" id="1.20.1250.20">
    <property type="entry name" value="MFS general substrate transporter like domains"/>
    <property type="match status" value="1"/>
</dbReference>
<feature type="transmembrane region" description="Helical" evidence="1">
    <location>
        <begin position="149"/>
        <end position="175"/>
    </location>
</feature>
<dbReference type="InterPro" id="IPR011701">
    <property type="entry name" value="MFS"/>
</dbReference>
<feature type="transmembrane region" description="Helical" evidence="1">
    <location>
        <begin position="211"/>
        <end position="235"/>
    </location>
</feature>
<dbReference type="InterPro" id="IPR020846">
    <property type="entry name" value="MFS_dom"/>
</dbReference>
<feature type="transmembrane region" description="Helical" evidence="1">
    <location>
        <begin position="247"/>
        <end position="269"/>
    </location>
</feature>
<evidence type="ECO:0000259" key="2">
    <source>
        <dbReference type="PROSITE" id="PS50850"/>
    </source>
</evidence>
<dbReference type="PANTHER" id="PTHR23518">
    <property type="entry name" value="C-METHYLTRANSFERASE"/>
    <property type="match status" value="1"/>
</dbReference>
<dbReference type="Pfam" id="PF07690">
    <property type="entry name" value="MFS_1"/>
    <property type="match status" value="1"/>
</dbReference>
<evidence type="ECO:0000313" key="3">
    <source>
        <dbReference type="EMBL" id="OIQ63755.1"/>
    </source>
</evidence>
<reference evidence="3" key="1">
    <citation type="submission" date="2016-10" db="EMBL/GenBank/DDBJ databases">
        <title>Sequence of Gallionella enrichment culture.</title>
        <authorList>
            <person name="Poehlein A."/>
            <person name="Muehling M."/>
            <person name="Daniel R."/>
        </authorList>
    </citation>
    <scope>NUCLEOTIDE SEQUENCE</scope>
</reference>
<gene>
    <name evidence="3" type="ORF">GALL_547030</name>
</gene>
<proteinExistence type="predicted"/>
<dbReference type="PROSITE" id="PS50850">
    <property type="entry name" value="MFS"/>
    <property type="match status" value="1"/>
</dbReference>
<dbReference type="AlphaFoldDB" id="A0A1J5PET5"/>
<dbReference type="PANTHER" id="PTHR23518:SF2">
    <property type="entry name" value="MAJOR FACILITATOR SUPERFAMILY TRANSPORTER"/>
    <property type="match status" value="1"/>
</dbReference>
<dbReference type="InterPro" id="IPR036259">
    <property type="entry name" value="MFS_trans_sf"/>
</dbReference>
<protein>
    <submittedName>
        <fullName evidence="3">Major facilitator superfamily protein</fullName>
    </submittedName>
</protein>
<name>A0A1J5PET5_9ZZZZ</name>
<dbReference type="SUPFAM" id="SSF53756">
    <property type="entry name" value="UDP-Glycosyltransferase/glycogen phosphorylase"/>
    <property type="match status" value="1"/>
</dbReference>
<comment type="caution">
    <text evidence="3">The sequence shown here is derived from an EMBL/GenBank/DDBJ whole genome shotgun (WGS) entry which is preliminary data.</text>
</comment>
<dbReference type="Gene3D" id="3.40.50.2000">
    <property type="entry name" value="Glycogen Phosphorylase B"/>
    <property type="match status" value="2"/>
</dbReference>
<organism evidence="3">
    <name type="scientific">mine drainage metagenome</name>
    <dbReference type="NCBI Taxonomy" id="410659"/>
    <lineage>
        <taxon>unclassified sequences</taxon>
        <taxon>metagenomes</taxon>
        <taxon>ecological metagenomes</taxon>
    </lineage>
</organism>
<dbReference type="SUPFAM" id="SSF103473">
    <property type="entry name" value="MFS general substrate transporter"/>
    <property type="match status" value="1"/>
</dbReference>
<evidence type="ECO:0000256" key="1">
    <source>
        <dbReference type="SAM" id="Phobius"/>
    </source>
</evidence>
<feature type="transmembrane region" description="Helical" evidence="1">
    <location>
        <begin position="275"/>
        <end position="296"/>
    </location>
</feature>